<sequence length="96" mass="11227">MNLITENINSLALIATTTLVLFYLYKKGKKVLVKRVLRDLVTKAEEHYTNGQGKRKRQYVIKEFYKKAPILKIFLSEKELDSLIELAVEELKEKLN</sequence>
<dbReference type="EMBL" id="CP003326">
    <property type="protein sequence ID" value="AFS78519.1"/>
    <property type="molecule type" value="Genomic_DNA"/>
</dbReference>
<name>K0AZ30_GOTA9</name>
<keyword evidence="1" id="KW-0472">Membrane</keyword>
<protein>
    <recommendedName>
        <fullName evidence="4">Phage protein</fullName>
    </recommendedName>
</protein>
<dbReference type="AlphaFoldDB" id="K0AZ30"/>
<evidence type="ECO:0008006" key="4">
    <source>
        <dbReference type="Google" id="ProtNLM"/>
    </source>
</evidence>
<proteinExistence type="predicted"/>
<evidence type="ECO:0000313" key="2">
    <source>
        <dbReference type="EMBL" id="AFS78519.1"/>
    </source>
</evidence>
<evidence type="ECO:0000256" key="1">
    <source>
        <dbReference type="SAM" id="Phobius"/>
    </source>
</evidence>
<accession>K0AZ30</accession>
<organism evidence="2 3">
    <name type="scientific">Gottschalkia acidurici (strain ATCC 7906 / DSM 604 / BCRC 14475 / CIP 104303 / KCTC 5404 / NCIMB 10678 / 9a)</name>
    <name type="common">Clostridium acidurici</name>
    <dbReference type="NCBI Taxonomy" id="1128398"/>
    <lineage>
        <taxon>Bacteria</taxon>
        <taxon>Bacillati</taxon>
        <taxon>Bacillota</taxon>
        <taxon>Tissierellia</taxon>
        <taxon>Tissierellales</taxon>
        <taxon>Gottschalkiaceae</taxon>
        <taxon>Gottschalkia</taxon>
    </lineage>
</organism>
<feature type="transmembrane region" description="Helical" evidence="1">
    <location>
        <begin position="6"/>
        <end position="25"/>
    </location>
</feature>
<dbReference type="HOGENOM" id="CLU_2354724_0_0_9"/>
<dbReference type="eggNOG" id="ENOG50330DR">
    <property type="taxonomic scope" value="Bacteria"/>
</dbReference>
<dbReference type="KEGG" id="cad:Curi_c15100"/>
<keyword evidence="1" id="KW-0812">Transmembrane</keyword>
<reference evidence="2 3" key="1">
    <citation type="journal article" date="2012" name="PLoS ONE">
        <title>The purine-utilizing bacterium Clostridium acidurici 9a: a genome-guided metabolic reconsideration.</title>
        <authorList>
            <person name="Hartwich K."/>
            <person name="Poehlein A."/>
            <person name="Daniel R."/>
        </authorList>
    </citation>
    <scope>NUCLEOTIDE SEQUENCE [LARGE SCALE GENOMIC DNA]</scope>
    <source>
        <strain evidence="3">ATCC 7906 / DSM 604 / BCRC 14475 / CIP 104303 / KCTC 5404 / NCIMB 10678 / 9a</strain>
    </source>
</reference>
<dbReference type="Proteomes" id="UP000006094">
    <property type="component" value="Chromosome"/>
</dbReference>
<gene>
    <name evidence="2" type="ordered locus">Curi_c15100</name>
</gene>
<keyword evidence="1" id="KW-1133">Transmembrane helix</keyword>
<dbReference type="RefSeq" id="WP_014967655.1">
    <property type="nucleotide sequence ID" value="NC_018664.1"/>
</dbReference>
<dbReference type="STRING" id="1128398.Curi_c15100"/>
<dbReference type="TCDB" id="1.E.26.7.1">
    <property type="family name" value="the holin llh (holin llh) family"/>
</dbReference>
<evidence type="ECO:0000313" key="3">
    <source>
        <dbReference type="Proteomes" id="UP000006094"/>
    </source>
</evidence>
<keyword evidence="3" id="KW-1185">Reference proteome</keyword>